<evidence type="ECO:0000313" key="12">
    <source>
        <dbReference type="Proteomes" id="UP000609874"/>
    </source>
</evidence>
<feature type="compositionally biased region" description="Low complexity" evidence="8">
    <location>
        <begin position="42"/>
        <end position="66"/>
    </location>
</feature>
<dbReference type="PANTHER" id="PTHR37820:SF1">
    <property type="entry name" value="CELL DIVISION PROTEIN FTSQ"/>
    <property type="match status" value="1"/>
</dbReference>
<protein>
    <submittedName>
        <fullName evidence="11">FtsQ-type POTRA domain-containing protein</fullName>
    </submittedName>
</protein>
<evidence type="ECO:0000256" key="8">
    <source>
        <dbReference type="SAM" id="MobiDB-lite"/>
    </source>
</evidence>
<name>A0ABR8UNR2_9MICC</name>
<evidence type="ECO:0000313" key="11">
    <source>
        <dbReference type="EMBL" id="MBD7993766.1"/>
    </source>
</evidence>
<evidence type="ECO:0000256" key="1">
    <source>
        <dbReference type="ARBA" id="ARBA00004370"/>
    </source>
</evidence>
<evidence type="ECO:0000256" key="9">
    <source>
        <dbReference type="SAM" id="Phobius"/>
    </source>
</evidence>
<reference evidence="11 12" key="1">
    <citation type="submission" date="2020-08" db="EMBL/GenBank/DDBJ databases">
        <title>A Genomic Blueprint of the Chicken Gut Microbiome.</title>
        <authorList>
            <person name="Gilroy R."/>
            <person name="Ravi A."/>
            <person name="Getino M."/>
            <person name="Pursley I."/>
            <person name="Horton D.L."/>
            <person name="Alikhan N.-F."/>
            <person name="Baker D."/>
            <person name="Gharbi K."/>
            <person name="Hall N."/>
            <person name="Watson M."/>
            <person name="Adriaenssens E.M."/>
            <person name="Foster-Nyarko E."/>
            <person name="Jarju S."/>
            <person name="Secka A."/>
            <person name="Antonio M."/>
            <person name="Oren A."/>
            <person name="Chaudhuri R."/>
            <person name="La Ragione R.M."/>
            <person name="Hildebrand F."/>
            <person name="Pallen M.J."/>
        </authorList>
    </citation>
    <scope>NUCLEOTIDE SEQUENCE [LARGE SCALE GENOMIC DNA]</scope>
    <source>
        <strain evidence="11 12">Sa2CUA1</strain>
    </source>
</reference>
<dbReference type="InterPro" id="IPR013685">
    <property type="entry name" value="POTRA_FtsQ_type"/>
</dbReference>
<evidence type="ECO:0000256" key="6">
    <source>
        <dbReference type="ARBA" id="ARBA00023136"/>
    </source>
</evidence>
<accession>A0ABR8UNR2</accession>
<dbReference type="EMBL" id="JACSQD010000001">
    <property type="protein sequence ID" value="MBD7993766.1"/>
    <property type="molecule type" value="Genomic_DNA"/>
</dbReference>
<dbReference type="Pfam" id="PF08478">
    <property type="entry name" value="POTRA_1"/>
    <property type="match status" value="1"/>
</dbReference>
<evidence type="ECO:0000256" key="4">
    <source>
        <dbReference type="ARBA" id="ARBA00022692"/>
    </source>
</evidence>
<gene>
    <name evidence="11" type="ORF">H9639_00405</name>
</gene>
<feature type="region of interest" description="Disordered" evidence="8">
    <location>
        <begin position="1"/>
        <end position="134"/>
    </location>
</feature>
<dbReference type="Proteomes" id="UP000609874">
    <property type="component" value="Unassembled WGS sequence"/>
</dbReference>
<dbReference type="PROSITE" id="PS51779">
    <property type="entry name" value="POTRA"/>
    <property type="match status" value="1"/>
</dbReference>
<dbReference type="Pfam" id="PF03799">
    <property type="entry name" value="FtsQ_DivIB_C"/>
    <property type="match status" value="1"/>
</dbReference>
<evidence type="ECO:0000256" key="2">
    <source>
        <dbReference type="ARBA" id="ARBA00022475"/>
    </source>
</evidence>
<proteinExistence type="predicted"/>
<keyword evidence="6 9" id="KW-0472">Membrane</keyword>
<feature type="compositionally biased region" description="Basic and acidic residues" evidence="8">
    <location>
        <begin position="17"/>
        <end position="28"/>
    </location>
</feature>
<organism evidence="11 12">
    <name type="scientific">Arthrobacter gallicola</name>
    <dbReference type="NCBI Taxonomy" id="2762225"/>
    <lineage>
        <taxon>Bacteria</taxon>
        <taxon>Bacillati</taxon>
        <taxon>Actinomycetota</taxon>
        <taxon>Actinomycetes</taxon>
        <taxon>Micrococcales</taxon>
        <taxon>Micrococcaceae</taxon>
        <taxon>Arthrobacter</taxon>
    </lineage>
</organism>
<evidence type="ECO:0000256" key="3">
    <source>
        <dbReference type="ARBA" id="ARBA00022618"/>
    </source>
</evidence>
<keyword evidence="7" id="KW-0131">Cell cycle</keyword>
<comment type="caution">
    <text evidence="11">The sequence shown here is derived from an EMBL/GenBank/DDBJ whole genome shotgun (WGS) entry which is preliminary data.</text>
</comment>
<keyword evidence="2" id="KW-1003">Cell membrane</keyword>
<evidence type="ECO:0000256" key="5">
    <source>
        <dbReference type="ARBA" id="ARBA00022989"/>
    </source>
</evidence>
<keyword evidence="3" id="KW-0132">Cell division</keyword>
<keyword evidence="4 9" id="KW-0812">Transmembrane</keyword>
<feature type="domain" description="POTRA" evidence="10">
    <location>
        <begin position="182"/>
        <end position="250"/>
    </location>
</feature>
<comment type="subcellular location">
    <subcellularLocation>
        <location evidence="1">Membrane</location>
    </subcellularLocation>
</comment>
<keyword evidence="12" id="KW-1185">Reference proteome</keyword>
<dbReference type="InterPro" id="IPR050487">
    <property type="entry name" value="FtsQ_DivIB"/>
</dbReference>
<dbReference type="InterPro" id="IPR034746">
    <property type="entry name" value="POTRA"/>
</dbReference>
<keyword evidence="5 9" id="KW-1133">Transmembrane helix</keyword>
<dbReference type="PANTHER" id="PTHR37820">
    <property type="entry name" value="CELL DIVISION PROTEIN DIVIB"/>
    <property type="match status" value="1"/>
</dbReference>
<sequence length="379" mass="39076">MAGRKPRQPPAGAGGELRPRPTAREDRGAGAPDPRNGRAVTGRPAPDAPSAAGSAAGSPAGPRSAANSPKVQLLPVEGARIHELRPGTARAAAPDDIQAVREWEPAPVPPGPGRGRARTTAADNPSGSRVRGADADARAEASILAFPEPPVRRRRRYVLIGAGITAVLLAALFAVLFFSPALEVKNVQVQGNSLLSAEEAEAALAPLLGTPLTLISDADAGELLAGRPEVENVKVAAVPPSDLLVTITERVPVAVLQNGREFLLIDEDGRQLKAVGERAAVALPLIDGGTEAVNSEVFSTVTAVLAALPQNVLAQLDHASAETLDSVELKLSNGQTVFWGSSEANAAKAKALEALLLVPAADPPVKVFDVSTPNRPVTR</sequence>
<dbReference type="InterPro" id="IPR005548">
    <property type="entry name" value="Cell_div_FtsQ/DivIB_C"/>
</dbReference>
<evidence type="ECO:0000259" key="10">
    <source>
        <dbReference type="PROSITE" id="PS51779"/>
    </source>
</evidence>
<feature type="transmembrane region" description="Helical" evidence="9">
    <location>
        <begin position="157"/>
        <end position="178"/>
    </location>
</feature>
<evidence type="ECO:0000256" key="7">
    <source>
        <dbReference type="ARBA" id="ARBA00023306"/>
    </source>
</evidence>